<dbReference type="AlphaFoldDB" id="A0A6C0GUR5"/>
<proteinExistence type="predicted"/>
<keyword evidence="3" id="KW-1185">Reference proteome</keyword>
<evidence type="ECO:0000256" key="1">
    <source>
        <dbReference type="SAM" id="Phobius"/>
    </source>
</evidence>
<dbReference type="RefSeq" id="WP_162447025.1">
    <property type="nucleotide sequence ID" value="NZ_CP048222.1"/>
</dbReference>
<reference evidence="2 3" key="1">
    <citation type="submission" date="2020-01" db="EMBL/GenBank/DDBJ databases">
        <authorList>
            <person name="Kim M.K."/>
        </authorList>
    </citation>
    <scope>NUCLEOTIDE SEQUENCE [LARGE SCALE GENOMIC DNA]</scope>
    <source>
        <strain evidence="2 3">172606-1</strain>
    </source>
</reference>
<name>A0A6C0GUR5_9BACT</name>
<evidence type="ECO:0000313" key="2">
    <source>
        <dbReference type="EMBL" id="QHT71082.1"/>
    </source>
</evidence>
<dbReference type="Proteomes" id="UP000480178">
    <property type="component" value="Chromosome"/>
</dbReference>
<feature type="transmembrane region" description="Helical" evidence="1">
    <location>
        <begin position="12"/>
        <end position="31"/>
    </location>
</feature>
<accession>A0A6C0GUR5</accession>
<dbReference type="KEGG" id="rhoz:GXP67_32730"/>
<evidence type="ECO:0000313" key="3">
    <source>
        <dbReference type="Proteomes" id="UP000480178"/>
    </source>
</evidence>
<keyword evidence="1" id="KW-1133">Transmembrane helix</keyword>
<sequence length="76" mass="8991">MRLKLPRVRIAKTYLVEAFMIVFSVLLALMLNEVRNSWMEHHQTEQILSNVQVEIIWNQQIVKKLVSFHNSVVDTI</sequence>
<gene>
    <name evidence="2" type="ORF">GXP67_32730</name>
</gene>
<keyword evidence="1" id="KW-0812">Transmembrane</keyword>
<dbReference type="EMBL" id="CP048222">
    <property type="protein sequence ID" value="QHT71082.1"/>
    <property type="molecule type" value="Genomic_DNA"/>
</dbReference>
<keyword evidence="1" id="KW-0472">Membrane</keyword>
<protein>
    <submittedName>
        <fullName evidence="2">Uncharacterized protein</fullName>
    </submittedName>
</protein>
<organism evidence="2 3">
    <name type="scientific">Rhodocytophaga rosea</name>
    <dbReference type="NCBI Taxonomy" id="2704465"/>
    <lineage>
        <taxon>Bacteria</taxon>
        <taxon>Pseudomonadati</taxon>
        <taxon>Bacteroidota</taxon>
        <taxon>Cytophagia</taxon>
        <taxon>Cytophagales</taxon>
        <taxon>Rhodocytophagaceae</taxon>
        <taxon>Rhodocytophaga</taxon>
    </lineage>
</organism>